<dbReference type="GO" id="GO:0019706">
    <property type="term" value="F:protein-cysteine S-palmitoyltransferase activity"/>
    <property type="evidence" value="ECO:0007669"/>
    <property type="project" value="UniProtKB-EC"/>
</dbReference>
<dbReference type="PANTHER" id="PTHR24161:SF85">
    <property type="entry name" value="PALMITOYLTRANSFERASE HIP14"/>
    <property type="match status" value="1"/>
</dbReference>
<evidence type="ECO:0000256" key="2">
    <source>
        <dbReference type="ARBA" id="ARBA00022737"/>
    </source>
</evidence>
<dbReference type="SUPFAM" id="SSF48403">
    <property type="entry name" value="Ankyrin repeat"/>
    <property type="match status" value="1"/>
</dbReference>
<reference evidence="6" key="1">
    <citation type="submission" date="2021-06" db="EMBL/GenBank/DDBJ databases">
        <authorList>
            <person name="Kallberg Y."/>
            <person name="Tangrot J."/>
            <person name="Rosling A."/>
        </authorList>
    </citation>
    <scope>NUCLEOTIDE SEQUENCE</scope>
    <source>
        <strain evidence="6">IN212</strain>
    </source>
</reference>
<dbReference type="InterPro" id="IPR002110">
    <property type="entry name" value="Ankyrin_rpt"/>
</dbReference>
<evidence type="ECO:0000256" key="4">
    <source>
        <dbReference type="PROSITE-ProRule" id="PRU00023"/>
    </source>
</evidence>
<dbReference type="EC" id="2.3.1.225" evidence="1"/>
<sequence>HKRDIINAKDNGGKTALYVATEKRHSEIVKYLLKIEAGTDEDFNNYLYFAAKKNYDSVVKLLLEEETTSEMALHHIARKEDIKIIKFLLEHGANFDNIIDKSGRTPLHWAAFECDENTVRYLIEKNCKSINAIDQNNETALYEAVWNGHTKIVEILLDQGANINHKNTKGWKPLHVAAISCQVEVFKLLSKRDKAAVDLQLSNFFEHDLQLNNYSKFKLYNSTLRLIKKFQNLEIQFELKDNSDIDFLSLYQHFLNFIENFVKYFGDEKDKRALSYLYTCALSKIYNLKFDSKSNLIIDINGYFNMIEKHIELLKDEEMKRKTHEFKEEIRIKVTEAYNTTKKIIENVEENKLTLEEKQSELKNKLVLRQTLGILKIIGQTISVAGGPIGVAGDVIKGGVNIAEAFISEKNNSEPIFTIPSDIKDSLSNMKKIIEDKEIKKHEIKIAEQQLKNLSQECDKYPDLVNIDIKKNLNAIQNALSNVDSTEVVKKIKDELEQTQKKLVELKNNENATVSQRTEAELEVVQKLNTAINTTEMVIELYDKYKKDKEELDILSSSIDQAKDDINKLKQYEENINKAIIPMLQRMQDNINNIENEIDQKSHVFLDLTKWQVQSSLKDIKYEIRQISKGFEIQDDVIHYMEKLDEGITTLINIYDRIQDYYDQAKLANYIAHIHSPITTEIENEELNMVINELKRKIRTNIILGHFKKATSAFKQWIFPFAKTYSGVLHSLSDDNDENIDNIGQRIKELHSKVQERNINTNDDDISLMHTDFNSENKTSRPFFVWENNKYSQQISQLLNGETVTIKADIMKGDPNKTAIKFNEIGIKFKSVDETIQDDIDRELEYFDVEMVHLGNSYYRYGNKYYMIINDKQVIEYSFEKTKDDRSNPLRRNNVYDKIKKGELMLSPYTMWKIKLEPHGSDFSKLKEYEKKVNLELVGHGKFIKGRTSSSDSSLMVENYYKEYE</sequence>
<name>A0A9N9N7T3_9GLOM</name>
<dbReference type="EMBL" id="CAJVPZ010022165">
    <property type="protein sequence ID" value="CAG8710498.1"/>
    <property type="molecule type" value="Genomic_DNA"/>
</dbReference>
<feature type="coiled-coil region" evidence="5">
    <location>
        <begin position="545"/>
        <end position="604"/>
    </location>
</feature>
<proteinExistence type="predicted"/>
<feature type="repeat" description="ANK" evidence="4">
    <location>
        <begin position="68"/>
        <end position="100"/>
    </location>
</feature>
<keyword evidence="7" id="KW-1185">Reference proteome</keyword>
<evidence type="ECO:0000256" key="1">
    <source>
        <dbReference type="ARBA" id="ARBA00012210"/>
    </source>
</evidence>
<dbReference type="Proteomes" id="UP000789396">
    <property type="component" value="Unassembled WGS sequence"/>
</dbReference>
<protein>
    <recommendedName>
        <fullName evidence="1">protein S-acyltransferase</fullName>
        <ecNumber evidence="1">2.3.1.225</ecNumber>
    </recommendedName>
</protein>
<feature type="coiled-coil region" evidence="5">
    <location>
        <begin position="338"/>
        <end position="365"/>
    </location>
</feature>
<feature type="coiled-coil region" evidence="5">
    <location>
        <begin position="482"/>
        <end position="516"/>
    </location>
</feature>
<dbReference type="InterPro" id="IPR036770">
    <property type="entry name" value="Ankyrin_rpt-contain_sf"/>
</dbReference>
<feature type="repeat" description="ANK" evidence="4">
    <location>
        <begin position="102"/>
        <end position="126"/>
    </location>
</feature>
<accession>A0A9N9N7T3</accession>
<keyword evidence="2" id="KW-0677">Repeat</keyword>
<keyword evidence="3 4" id="KW-0040">ANK repeat</keyword>
<evidence type="ECO:0000256" key="3">
    <source>
        <dbReference type="ARBA" id="ARBA00023043"/>
    </source>
</evidence>
<feature type="non-terminal residue" evidence="6">
    <location>
        <position position="965"/>
    </location>
</feature>
<comment type="caution">
    <text evidence="6">The sequence shown here is derived from an EMBL/GenBank/DDBJ whole genome shotgun (WGS) entry which is preliminary data.</text>
</comment>
<dbReference type="Gene3D" id="1.25.40.20">
    <property type="entry name" value="Ankyrin repeat-containing domain"/>
    <property type="match status" value="2"/>
</dbReference>
<dbReference type="SMART" id="SM00248">
    <property type="entry name" value="ANK"/>
    <property type="match status" value="6"/>
</dbReference>
<organism evidence="6 7">
    <name type="scientific">Racocetra fulgida</name>
    <dbReference type="NCBI Taxonomy" id="60492"/>
    <lineage>
        <taxon>Eukaryota</taxon>
        <taxon>Fungi</taxon>
        <taxon>Fungi incertae sedis</taxon>
        <taxon>Mucoromycota</taxon>
        <taxon>Glomeromycotina</taxon>
        <taxon>Glomeromycetes</taxon>
        <taxon>Diversisporales</taxon>
        <taxon>Gigasporaceae</taxon>
        <taxon>Racocetra</taxon>
    </lineage>
</organism>
<dbReference type="Pfam" id="PF00023">
    <property type="entry name" value="Ank"/>
    <property type="match status" value="1"/>
</dbReference>
<evidence type="ECO:0000313" key="7">
    <source>
        <dbReference type="Proteomes" id="UP000789396"/>
    </source>
</evidence>
<dbReference type="PROSITE" id="PS50088">
    <property type="entry name" value="ANK_REPEAT"/>
    <property type="match status" value="4"/>
</dbReference>
<evidence type="ECO:0000256" key="5">
    <source>
        <dbReference type="SAM" id="Coils"/>
    </source>
</evidence>
<keyword evidence="5" id="KW-0175">Coiled coil</keyword>
<feature type="repeat" description="ANK" evidence="4">
    <location>
        <begin position="136"/>
        <end position="168"/>
    </location>
</feature>
<dbReference type="Pfam" id="PF12796">
    <property type="entry name" value="Ank_2"/>
    <property type="match status" value="2"/>
</dbReference>
<dbReference type="PANTHER" id="PTHR24161">
    <property type="entry name" value="ANK_REP_REGION DOMAIN-CONTAINING PROTEIN-RELATED"/>
    <property type="match status" value="1"/>
</dbReference>
<feature type="repeat" description="ANK" evidence="4">
    <location>
        <begin position="12"/>
        <end position="44"/>
    </location>
</feature>
<dbReference type="AlphaFoldDB" id="A0A9N9N7T3"/>
<gene>
    <name evidence="6" type="ORF">RFULGI_LOCUS10811</name>
</gene>
<feature type="non-terminal residue" evidence="6">
    <location>
        <position position="1"/>
    </location>
</feature>
<dbReference type="OrthoDB" id="194358at2759"/>
<evidence type="ECO:0000313" key="6">
    <source>
        <dbReference type="EMBL" id="CAG8710498.1"/>
    </source>
</evidence>
<dbReference type="PRINTS" id="PR01415">
    <property type="entry name" value="ANKYRIN"/>
</dbReference>
<feature type="coiled-coil region" evidence="5">
    <location>
        <begin position="430"/>
        <end position="457"/>
    </location>
</feature>
<dbReference type="PROSITE" id="PS50297">
    <property type="entry name" value="ANK_REP_REGION"/>
    <property type="match status" value="4"/>
</dbReference>